<protein>
    <recommendedName>
        <fullName evidence="1">Serine aminopeptidase S33 domain-containing protein</fullName>
    </recommendedName>
</protein>
<dbReference type="SUPFAM" id="SSF53474">
    <property type="entry name" value="alpha/beta-Hydrolases"/>
    <property type="match status" value="1"/>
</dbReference>
<dbReference type="OrthoDB" id="10249433at2759"/>
<name>A0A9P6RT53_9FUNG</name>
<sequence length="313" mass="34158">MATTQDIPLAKEEWIKADDGHEVFTKTWYAVGSPVASVVFVHGLGEHIIRYDHVFEEFNKAGFQVSAFDQRGFGQTGKKSKTLGRTGGYAKAIPDITAALKRGEIKGVPLFLMGHSYGGSLVLNYDCIGPLRTKLAGLIASAPLVLASGPTRPNSLTVSFAGLVSKVAPSVQIPVNLSSKFISRDPAEVKKYDDDPLVHGYGTTKGLFDMLSNGKLLLTTRYKEISPDVPLLITHGTADGLTDQEASKAFFDKVEVKDKEYKVYQDYFHELHNEPEEDRKVVIDYYIQWIRKHLPAAATAAAVVAPAETTASA</sequence>
<proteinExistence type="predicted"/>
<evidence type="ECO:0000313" key="3">
    <source>
        <dbReference type="Proteomes" id="UP000738325"/>
    </source>
</evidence>
<accession>A0A9P6RT53</accession>
<reference evidence="2" key="1">
    <citation type="journal article" date="2020" name="Fungal Divers.">
        <title>Resolving the Mortierellaceae phylogeny through synthesis of multi-gene phylogenetics and phylogenomics.</title>
        <authorList>
            <person name="Vandepol N."/>
            <person name="Liber J."/>
            <person name="Desiro A."/>
            <person name="Na H."/>
            <person name="Kennedy M."/>
            <person name="Barry K."/>
            <person name="Grigoriev I.V."/>
            <person name="Miller A.N."/>
            <person name="O'Donnell K."/>
            <person name="Stajich J.E."/>
            <person name="Bonito G."/>
        </authorList>
    </citation>
    <scope>NUCLEOTIDE SEQUENCE</scope>
    <source>
        <strain evidence="2">REB-010B</strain>
    </source>
</reference>
<dbReference type="Gene3D" id="3.40.50.1820">
    <property type="entry name" value="alpha/beta hydrolase"/>
    <property type="match status" value="1"/>
</dbReference>
<dbReference type="InterPro" id="IPR022742">
    <property type="entry name" value="Hydrolase_4"/>
</dbReference>
<gene>
    <name evidence="2" type="ORF">BGZ99_008262</name>
</gene>
<dbReference type="EMBL" id="JAAAIP010000063">
    <property type="protein sequence ID" value="KAG0327172.1"/>
    <property type="molecule type" value="Genomic_DNA"/>
</dbReference>
<comment type="caution">
    <text evidence="2">The sequence shown here is derived from an EMBL/GenBank/DDBJ whole genome shotgun (WGS) entry which is preliminary data.</text>
</comment>
<dbReference type="InterPro" id="IPR000073">
    <property type="entry name" value="AB_hydrolase_1"/>
</dbReference>
<keyword evidence="3" id="KW-1185">Reference proteome</keyword>
<evidence type="ECO:0000259" key="1">
    <source>
        <dbReference type="Pfam" id="PF12146"/>
    </source>
</evidence>
<evidence type="ECO:0000313" key="2">
    <source>
        <dbReference type="EMBL" id="KAG0327172.1"/>
    </source>
</evidence>
<feature type="domain" description="Serine aminopeptidase S33" evidence="1">
    <location>
        <begin position="33"/>
        <end position="276"/>
    </location>
</feature>
<dbReference type="PANTHER" id="PTHR11614">
    <property type="entry name" value="PHOSPHOLIPASE-RELATED"/>
    <property type="match status" value="1"/>
</dbReference>
<dbReference type="Pfam" id="PF12146">
    <property type="entry name" value="Hydrolase_4"/>
    <property type="match status" value="1"/>
</dbReference>
<organism evidence="2 3">
    <name type="scientific">Dissophora globulifera</name>
    <dbReference type="NCBI Taxonomy" id="979702"/>
    <lineage>
        <taxon>Eukaryota</taxon>
        <taxon>Fungi</taxon>
        <taxon>Fungi incertae sedis</taxon>
        <taxon>Mucoromycota</taxon>
        <taxon>Mortierellomycotina</taxon>
        <taxon>Mortierellomycetes</taxon>
        <taxon>Mortierellales</taxon>
        <taxon>Mortierellaceae</taxon>
        <taxon>Dissophora</taxon>
    </lineage>
</organism>
<dbReference type="PRINTS" id="PR00111">
    <property type="entry name" value="ABHYDROLASE"/>
</dbReference>
<dbReference type="AlphaFoldDB" id="A0A9P6RT53"/>
<dbReference type="InterPro" id="IPR051044">
    <property type="entry name" value="MAG_DAG_Lipase"/>
</dbReference>
<dbReference type="Proteomes" id="UP000738325">
    <property type="component" value="Unassembled WGS sequence"/>
</dbReference>
<dbReference type="InterPro" id="IPR029058">
    <property type="entry name" value="AB_hydrolase_fold"/>
</dbReference>